<evidence type="ECO:0000256" key="4">
    <source>
        <dbReference type="ARBA" id="ARBA00023277"/>
    </source>
</evidence>
<comment type="caution">
    <text evidence="6">Lacks conserved residue(s) required for the propagation of feature annotation.</text>
</comment>
<dbReference type="Gene3D" id="2.60.40.1180">
    <property type="entry name" value="Golgi alpha-mannosidase II"/>
    <property type="match status" value="1"/>
</dbReference>
<dbReference type="InterPro" id="IPR013783">
    <property type="entry name" value="Ig-like_fold"/>
</dbReference>
<reference evidence="9" key="1">
    <citation type="submission" date="2021-06" db="EMBL/GenBank/DDBJ databases">
        <title>Bradyrhizobium sp. S2-11-2 Genome sequencing.</title>
        <authorList>
            <person name="Jin L."/>
        </authorList>
    </citation>
    <scope>NUCLEOTIDE SEQUENCE</scope>
    <source>
        <strain evidence="9">S2-11-2</strain>
    </source>
</reference>
<dbReference type="Gene3D" id="1.20.58.80">
    <property type="entry name" value="Phosphotransferase system, lactose/cellobiose-type IIA subunit"/>
    <property type="match status" value="1"/>
</dbReference>
<feature type="binding site" evidence="6">
    <location>
        <position position="374"/>
    </location>
    <ligand>
        <name>alpha-maltose 1-phosphate</name>
        <dbReference type="ChEBI" id="CHEBI:63576"/>
    </ligand>
</feature>
<dbReference type="Proteomes" id="UP000680805">
    <property type="component" value="Chromosome"/>
</dbReference>
<dbReference type="HAMAP" id="MF_02124">
    <property type="entry name" value="GlgE"/>
    <property type="match status" value="1"/>
</dbReference>
<dbReference type="Gene3D" id="2.60.40.10">
    <property type="entry name" value="Immunoglobulins"/>
    <property type="match status" value="1"/>
</dbReference>
<evidence type="ECO:0000313" key="10">
    <source>
        <dbReference type="Proteomes" id="UP000680805"/>
    </source>
</evidence>
<evidence type="ECO:0000256" key="5">
    <source>
        <dbReference type="ARBA" id="ARBA00048735"/>
    </source>
</evidence>
<dbReference type="Gene3D" id="3.20.20.80">
    <property type="entry name" value="Glycosidases"/>
    <property type="match status" value="1"/>
</dbReference>
<dbReference type="Pfam" id="PF11896">
    <property type="entry name" value="GlgE_dom_N_S"/>
    <property type="match status" value="1"/>
</dbReference>
<dbReference type="PANTHER" id="PTHR47786">
    <property type="entry name" value="ALPHA-1,4-GLUCAN:MALTOSE-1-PHOSPHATE MALTOSYLTRANSFERASE"/>
    <property type="match status" value="1"/>
</dbReference>
<feature type="domain" description="Glycosyl hydrolase family 13 catalytic" evidence="8">
    <location>
        <begin position="231"/>
        <end position="575"/>
    </location>
</feature>
<keyword evidence="4 6" id="KW-0119">Carbohydrate metabolism</keyword>
<dbReference type="InterPro" id="IPR026585">
    <property type="entry name" value="GlgE"/>
</dbReference>
<feature type="binding site" evidence="6">
    <location>
        <position position="279"/>
    </location>
    <ligand>
        <name>alpha-maltose 1-phosphate</name>
        <dbReference type="ChEBI" id="CHEBI:63576"/>
    </ligand>
</feature>
<feature type="site" description="Transition state stabilizer" evidence="6">
    <location>
        <position position="497"/>
    </location>
</feature>
<keyword evidence="2 6" id="KW-0328">Glycosyltransferase</keyword>
<evidence type="ECO:0000256" key="1">
    <source>
        <dbReference type="ARBA" id="ARBA00011738"/>
    </source>
</evidence>
<dbReference type="SUPFAM" id="SSF51445">
    <property type="entry name" value="(Trans)glycosidases"/>
    <property type="match status" value="1"/>
</dbReference>
<dbReference type="InterPro" id="IPR013780">
    <property type="entry name" value="Glyco_hydro_b"/>
</dbReference>
<feature type="region of interest" description="Disordered" evidence="7">
    <location>
        <begin position="278"/>
        <end position="302"/>
    </location>
</feature>
<gene>
    <name evidence="6" type="primary">glgE</name>
    <name evidence="9" type="ORF">KMZ68_06430</name>
</gene>
<dbReference type="EC" id="2.4.99.16" evidence="6"/>
<dbReference type="AlphaFoldDB" id="A0A975NQH0"/>
<dbReference type="KEGG" id="bsei:KMZ68_06430"/>
<evidence type="ECO:0000256" key="6">
    <source>
        <dbReference type="HAMAP-Rule" id="MF_02124"/>
    </source>
</evidence>
<sequence length="679" mass="76646">MPGERLCIYVRNVSFPAIETGGVSHVTGITVNKTTQTVESAGGAFHIEDVYPLVDAGRFPVKRIVGERVEVWADIYRDGHDVISVALVWRRERDREWRRAPMIHHSDDRWGGSFVPDRPGRYIYAIEAWTDEFATWRQGFELKQRTGADLPLDALEGAGMLTKAQAGGPAASAVILRQCEDFLQTGDTAPLLTDELKIAMAESQFRPDLMRSQFFPFVADRPRARYGAWYEMVPRSQGKTPGRHGTFKDCTARLPDIAAMGFDVVCLTPIHPIGVTSRRGRYNAPTAGEGDPGSPYAIGSAAGGHDAVHPELGTLADFREFIAACKVLDMEVALDFAVQCSPDHPWLKQHPQWFRRRPDGSLRYADDPSGKHPDNVNPDFSSEDAGALWNALRDVVLFWIEQGVSIFRVKDPHTKPFSFWEWLIHEVQLRHPEAIFLAEAFTRPKPMKALARLGFTQSCTYFIWRTRKCELEQYLGELTAYPERDYLRPNFFVNTPDILPYHLQSGEAWIFKSRVALAATLSSAYGVYSGFELLEHEPIAGREEYRDSETYEIKVRDWDRPGNIKPYISDLNRARRQNAALQQTANLRFIPVEDENVIAFVKESVNQTNSVVAAIALSRDAHEFWLSLGNIQVGMADDRRNVAALENVITGERYPLEWGGIRLQINPMNDPALLLRCLA</sequence>
<dbReference type="EMBL" id="CP076135">
    <property type="protein sequence ID" value="QWG19478.1"/>
    <property type="molecule type" value="Genomic_DNA"/>
</dbReference>
<proteinExistence type="inferred from homology"/>
<feature type="binding site" evidence="6">
    <location>
        <position position="339"/>
    </location>
    <ligand>
        <name>alpha-maltose 1-phosphate</name>
        <dbReference type="ChEBI" id="CHEBI:63576"/>
    </ligand>
</feature>
<dbReference type="SMART" id="SM00642">
    <property type="entry name" value="Aamy"/>
    <property type="match status" value="1"/>
</dbReference>
<accession>A0A975NQH0</accession>
<dbReference type="GO" id="GO:0004553">
    <property type="term" value="F:hydrolase activity, hydrolyzing O-glycosyl compounds"/>
    <property type="evidence" value="ECO:0007669"/>
    <property type="project" value="InterPro"/>
</dbReference>
<keyword evidence="3 6" id="KW-0808">Transferase</keyword>
<organism evidence="9 10">
    <name type="scientific">Bradyrhizobium sediminis</name>
    <dbReference type="NCBI Taxonomy" id="2840469"/>
    <lineage>
        <taxon>Bacteria</taxon>
        <taxon>Pseudomonadati</taxon>
        <taxon>Pseudomonadota</taxon>
        <taxon>Alphaproteobacteria</taxon>
        <taxon>Hyphomicrobiales</taxon>
        <taxon>Nitrobacteraceae</taxon>
        <taxon>Bradyrhizobium</taxon>
    </lineage>
</organism>
<comment type="subunit">
    <text evidence="1 6">Homodimer.</text>
</comment>
<dbReference type="CDD" id="cd11344">
    <property type="entry name" value="AmyAc_GlgE_like"/>
    <property type="match status" value="1"/>
</dbReference>
<evidence type="ECO:0000313" key="9">
    <source>
        <dbReference type="EMBL" id="QWG19478.1"/>
    </source>
</evidence>
<dbReference type="InterPro" id="IPR021828">
    <property type="entry name" value="GlgE_dom_N/S"/>
</dbReference>
<feature type="active site" description="Proton donor" evidence="6">
    <location>
        <position position="439"/>
    </location>
</feature>
<comment type="function">
    <text evidence="6">Maltosyltransferase that uses maltose 1-phosphate (M1P) as the sugar donor to elongate linear or branched alpha-(1-&gt;4)-glucans. Is involved in a branched alpha-glucan biosynthetic pathway from trehalose, together with TreS, Mak and GlgB.</text>
</comment>
<dbReference type="GO" id="GO:0030979">
    <property type="term" value="P:alpha-glucan biosynthetic process"/>
    <property type="evidence" value="ECO:0007669"/>
    <property type="project" value="UniProtKB-UniRule"/>
</dbReference>
<evidence type="ECO:0000259" key="8">
    <source>
        <dbReference type="SMART" id="SM00642"/>
    </source>
</evidence>
<protein>
    <recommendedName>
        <fullName evidence="6">Alpha-1,4-glucan:maltose-1-phosphate maltosyltransferase</fullName>
        <shortName evidence="6">GMPMT</shortName>
        <ecNumber evidence="6">2.4.99.16</ecNumber>
    </recommendedName>
    <alternativeName>
        <fullName evidence="6">(1-&gt;4)-alpha-D-glucan:maltose-1-phosphate alpha-D-maltosyltransferase</fullName>
    </alternativeName>
</protein>
<dbReference type="InterPro" id="IPR006047">
    <property type="entry name" value="GH13_cat_dom"/>
</dbReference>
<evidence type="ECO:0000256" key="2">
    <source>
        <dbReference type="ARBA" id="ARBA00022676"/>
    </source>
</evidence>
<comment type="catalytic activity">
    <reaction evidence="5 6">
        <text>alpha-maltose 1-phosphate + [(1-&gt;4)-alpha-D-glucosyl](n) = [(1-&gt;4)-alpha-D-glucosyl](n+2) + phosphate</text>
        <dbReference type="Rhea" id="RHEA:42692"/>
        <dbReference type="Rhea" id="RHEA-COMP:9584"/>
        <dbReference type="Rhea" id="RHEA-COMP:10183"/>
        <dbReference type="ChEBI" id="CHEBI:15444"/>
        <dbReference type="ChEBI" id="CHEBI:43474"/>
        <dbReference type="ChEBI" id="CHEBI:63576"/>
        <dbReference type="EC" id="2.4.99.16"/>
    </reaction>
</comment>
<evidence type="ECO:0000256" key="7">
    <source>
        <dbReference type="SAM" id="MobiDB-lite"/>
    </source>
</evidence>
<name>A0A975NQH0_9BRAD</name>
<dbReference type="InterPro" id="IPR017853">
    <property type="entry name" value="GH"/>
</dbReference>
<evidence type="ECO:0000256" key="3">
    <source>
        <dbReference type="ARBA" id="ARBA00022679"/>
    </source>
</evidence>
<dbReference type="GO" id="GO:0016758">
    <property type="term" value="F:hexosyltransferase activity"/>
    <property type="evidence" value="ECO:0007669"/>
    <property type="project" value="UniProtKB-UniRule"/>
</dbReference>
<comment type="similarity">
    <text evidence="6">Belongs to the glycosyl hydrolase 13 family. GlgE subfamily.</text>
</comment>
<dbReference type="PANTHER" id="PTHR47786:SF2">
    <property type="entry name" value="GLYCOSYL HYDROLASE FAMILY 13 CATALYTIC DOMAIN-CONTAINING PROTEIN"/>
    <property type="match status" value="1"/>
</dbReference>